<sequence length="83" mass="9323">SSTNSSSSSLSQIFANIISVIQEQFSDIFDRIKDVNDYSLDQMCAVVSVDIFRLWMGVIGKDTIKGFYHGKNIKTENLKKIDA</sequence>
<evidence type="ECO:0000313" key="1">
    <source>
        <dbReference type="EMBL" id="CAI2191237.1"/>
    </source>
</evidence>
<feature type="non-terminal residue" evidence="1">
    <location>
        <position position="1"/>
    </location>
</feature>
<protein>
    <submittedName>
        <fullName evidence="1">14107_t:CDS:1</fullName>
    </submittedName>
</protein>
<dbReference type="EMBL" id="CAMKVN010007225">
    <property type="protein sequence ID" value="CAI2191237.1"/>
    <property type="molecule type" value="Genomic_DNA"/>
</dbReference>
<organism evidence="1 2">
    <name type="scientific">Funneliformis geosporum</name>
    <dbReference type="NCBI Taxonomy" id="1117311"/>
    <lineage>
        <taxon>Eukaryota</taxon>
        <taxon>Fungi</taxon>
        <taxon>Fungi incertae sedis</taxon>
        <taxon>Mucoromycota</taxon>
        <taxon>Glomeromycotina</taxon>
        <taxon>Glomeromycetes</taxon>
        <taxon>Glomerales</taxon>
        <taxon>Glomeraceae</taxon>
        <taxon>Funneliformis</taxon>
    </lineage>
</organism>
<dbReference type="Proteomes" id="UP001153678">
    <property type="component" value="Unassembled WGS sequence"/>
</dbReference>
<comment type="caution">
    <text evidence="1">The sequence shown here is derived from an EMBL/GenBank/DDBJ whole genome shotgun (WGS) entry which is preliminary data.</text>
</comment>
<dbReference type="OrthoDB" id="2430921at2759"/>
<name>A0A9W4WW66_9GLOM</name>
<dbReference type="AlphaFoldDB" id="A0A9W4WW66"/>
<evidence type="ECO:0000313" key="2">
    <source>
        <dbReference type="Proteomes" id="UP001153678"/>
    </source>
</evidence>
<keyword evidence="2" id="KW-1185">Reference proteome</keyword>
<reference evidence="1" key="1">
    <citation type="submission" date="2022-08" db="EMBL/GenBank/DDBJ databases">
        <authorList>
            <person name="Kallberg Y."/>
            <person name="Tangrot J."/>
            <person name="Rosling A."/>
        </authorList>
    </citation>
    <scope>NUCLEOTIDE SEQUENCE</scope>
    <source>
        <strain evidence="1">Wild A</strain>
    </source>
</reference>
<accession>A0A9W4WW66</accession>
<gene>
    <name evidence="1" type="ORF">FWILDA_LOCUS14973</name>
</gene>
<proteinExistence type="predicted"/>